<dbReference type="EMBL" id="SMMG02000003">
    <property type="protein sequence ID" value="KAA3480155.1"/>
    <property type="molecule type" value="Genomic_DNA"/>
</dbReference>
<reference evidence="2" key="1">
    <citation type="submission" date="2019-08" db="EMBL/GenBank/DDBJ databases">
        <authorList>
            <person name="Liu F."/>
        </authorList>
    </citation>
    <scope>NUCLEOTIDE SEQUENCE [LARGE SCALE GENOMIC DNA]</scope>
    <source>
        <strain evidence="2">PA1801</strain>
        <tissue evidence="2">Leaf</tissue>
    </source>
</reference>
<comment type="caution">
    <text evidence="2">The sequence shown here is derived from an EMBL/GenBank/DDBJ whole genome shotgun (WGS) entry which is preliminary data.</text>
</comment>
<dbReference type="InterPro" id="IPR000477">
    <property type="entry name" value="RT_dom"/>
</dbReference>
<keyword evidence="2" id="KW-0808">Transferase</keyword>
<proteinExistence type="predicted"/>
<dbReference type="PANTHER" id="PTHR33116:SF86">
    <property type="entry name" value="REVERSE TRANSCRIPTASE DOMAIN-CONTAINING PROTEIN"/>
    <property type="match status" value="1"/>
</dbReference>
<dbReference type="PANTHER" id="PTHR33116">
    <property type="entry name" value="REVERSE TRANSCRIPTASE ZINC-BINDING DOMAIN-CONTAINING PROTEIN-RELATED-RELATED"/>
    <property type="match status" value="1"/>
</dbReference>
<dbReference type="AlphaFoldDB" id="A0A5B6WGG5"/>
<dbReference type="GO" id="GO:0003964">
    <property type="term" value="F:RNA-directed DNA polymerase activity"/>
    <property type="evidence" value="ECO:0007669"/>
    <property type="project" value="UniProtKB-KW"/>
</dbReference>
<feature type="domain" description="Reverse transcriptase" evidence="1">
    <location>
        <begin position="10"/>
        <end position="80"/>
    </location>
</feature>
<gene>
    <name evidence="2" type="ORF">EPI10_020608</name>
</gene>
<dbReference type="Proteomes" id="UP000325315">
    <property type="component" value="Unassembled WGS sequence"/>
</dbReference>
<sequence>MKCISTVSYAVNNNRRRRNIFQPTKGLRQGDPLSPFLFLICCEGLSSLMRLAMREGLRGPEISHLLFVDDYILFDEATNRARTQQRGKKDISTLLGVRSSTNLEKYLGLPNIVGRRMKKSFQNLKYICELKNGVQGYYHKGAIPTYAMSCFLLPESLCGELENIFAKFWLQKRPWEKKRNTLVPMKEYMLFKRRGGNGFQKGWGIINNPNSLVVRMLKAKFSKFVIGKYKFLYMEKYLGDEGCFGERTLLKGGYGYECFS</sequence>
<name>A0A5B6WGG5_9ROSI</name>
<evidence type="ECO:0000313" key="3">
    <source>
        <dbReference type="Proteomes" id="UP000325315"/>
    </source>
</evidence>
<protein>
    <submittedName>
        <fullName evidence="2">Reverse transcriptase</fullName>
    </submittedName>
</protein>
<keyword evidence="2" id="KW-0548">Nucleotidyltransferase</keyword>
<keyword evidence="3" id="KW-1185">Reference proteome</keyword>
<dbReference type="Pfam" id="PF00078">
    <property type="entry name" value="RVT_1"/>
    <property type="match status" value="1"/>
</dbReference>
<accession>A0A5B6WGG5</accession>
<evidence type="ECO:0000259" key="1">
    <source>
        <dbReference type="Pfam" id="PF00078"/>
    </source>
</evidence>
<evidence type="ECO:0000313" key="2">
    <source>
        <dbReference type="EMBL" id="KAA3480155.1"/>
    </source>
</evidence>
<dbReference type="OrthoDB" id="1936608at2759"/>
<organism evidence="2 3">
    <name type="scientific">Gossypium australe</name>
    <dbReference type="NCBI Taxonomy" id="47621"/>
    <lineage>
        <taxon>Eukaryota</taxon>
        <taxon>Viridiplantae</taxon>
        <taxon>Streptophyta</taxon>
        <taxon>Embryophyta</taxon>
        <taxon>Tracheophyta</taxon>
        <taxon>Spermatophyta</taxon>
        <taxon>Magnoliopsida</taxon>
        <taxon>eudicotyledons</taxon>
        <taxon>Gunneridae</taxon>
        <taxon>Pentapetalae</taxon>
        <taxon>rosids</taxon>
        <taxon>malvids</taxon>
        <taxon>Malvales</taxon>
        <taxon>Malvaceae</taxon>
        <taxon>Malvoideae</taxon>
        <taxon>Gossypium</taxon>
    </lineage>
</organism>
<keyword evidence="2" id="KW-0695">RNA-directed DNA polymerase</keyword>